<dbReference type="Proteomes" id="UP000230069">
    <property type="component" value="Unassembled WGS sequence"/>
</dbReference>
<feature type="domain" description="AMP-activated protein kinase glycogen-binding" evidence="2">
    <location>
        <begin position="6"/>
        <end position="90"/>
    </location>
</feature>
<dbReference type="OrthoDB" id="531008at2759"/>
<name>A0A2G5DCU2_AQUCA</name>
<dbReference type="STRING" id="218851.A0A2G5DCU2"/>
<proteinExistence type="inferred from homology"/>
<dbReference type="InterPro" id="IPR013783">
    <property type="entry name" value="Ig-like_fold"/>
</dbReference>
<protein>
    <recommendedName>
        <fullName evidence="2">AMP-activated protein kinase glycogen-binding domain-containing protein</fullName>
    </recommendedName>
</protein>
<dbReference type="SUPFAM" id="SSF81296">
    <property type="entry name" value="E set domains"/>
    <property type="match status" value="1"/>
</dbReference>
<dbReference type="InterPro" id="IPR032640">
    <property type="entry name" value="AMPK1_CBM"/>
</dbReference>
<dbReference type="GO" id="GO:0009507">
    <property type="term" value="C:chloroplast"/>
    <property type="evidence" value="ECO:0007669"/>
    <property type="project" value="UniProtKB-ARBA"/>
</dbReference>
<organism evidence="3 4">
    <name type="scientific">Aquilegia coerulea</name>
    <name type="common">Rocky mountain columbine</name>
    <dbReference type="NCBI Taxonomy" id="218851"/>
    <lineage>
        <taxon>Eukaryota</taxon>
        <taxon>Viridiplantae</taxon>
        <taxon>Streptophyta</taxon>
        <taxon>Embryophyta</taxon>
        <taxon>Tracheophyta</taxon>
        <taxon>Spermatophyta</taxon>
        <taxon>Magnoliopsida</taxon>
        <taxon>Ranunculales</taxon>
        <taxon>Ranunculaceae</taxon>
        <taxon>Thalictroideae</taxon>
        <taxon>Aquilegia</taxon>
    </lineage>
</organism>
<dbReference type="PANTHER" id="PTHR10343:SF84">
    <property type="entry name" value="5'-AMP-ACTIVATED PROTEIN KINASE SUBUNIT BETA-1"/>
    <property type="match status" value="1"/>
</dbReference>
<dbReference type="Gene3D" id="2.60.40.10">
    <property type="entry name" value="Immunoglobulins"/>
    <property type="match status" value="1"/>
</dbReference>
<dbReference type="CDD" id="cd02859">
    <property type="entry name" value="E_set_AMPKbeta_like_N"/>
    <property type="match status" value="1"/>
</dbReference>
<dbReference type="InterPro" id="IPR014756">
    <property type="entry name" value="Ig_E-set"/>
</dbReference>
<dbReference type="GO" id="GO:0007165">
    <property type="term" value="P:signal transduction"/>
    <property type="evidence" value="ECO:0007669"/>
    <property type="project" value="TreeGrafter"/>
</dbReference>
<evidence type="ECO:0000259" key="2">
    <source>
        <dbReference type="Pfam" id="PF16561"/>
    </source>
</evidence>
<dbReference type="GO" id="GO:0005634">
    <property type="term" value="C:nucleus"/>
    <property type="evidence" value="ECO:0007669"/>
    <property type="project" value="TreeGrafter"/>
</dbReference>
<dbReference type="PANTHER" id="PTHR10343">
    <property type="entry name" value="5'-AMP-ACTIVATED PROTEIN KINASE , BETA SUBUNIT"/>
    <property type="match status" value="1"/>
</dbReference>
<sequence length="92" mass="10508">MVAEIATRFTWPYGGDRIFLCGSFTRWSVHVPMTPVEGSTTVYQAICNLTPGDHQYKFLVDGIWRIDEQQLSVINEQGTINNVIFVQEPEMI</sequence>
<dbReference type="GO" id="GO:0019901">
    <property type="term" value="F:protein kinase binding"/>
    <property type="evidence" value="ECO:0007669"/>
    <property type="project" value="TreeGrafter"/>
</dbReference>
<comment type="similarity">
    <text evidence="1">Belongs to the 5'-AMP-activated protein kinase beta subunit family.</text>
</comment>
<evidence type="ECO:0000313" key="4">
    <source>
        <dbReference type="Proteomes" id="UP000230069"/>
    </source>
</evidence>
<accession>A0A2G5DCU2</accession>
<dbReference type="InterPro" id="IPR050827">
    <property type="entry name" value="CRP1_MDG1_kinase"/>
</dbReference>
<dbReference type="AlphaFoldDB" id="A0A2G5DCU2"/>
<gene>
    <name evidence="3" type="ORF">AQUCO_02200021v1</name>
</gene>
<dbReference type="EMBL" id="KZ305039">
    <property type="protein sequence ID" value="PIA41326.1"/>
    <property type="molecule type" value="Genomic_DNA"/>
</dbReference>
<reference evidence="3 4" key="1">
    <citation type="submission" date="2017-09" db="EMBL/GenBank/DDBJ databases">
        <title>WGS assembly of Aquilegia coerulea Goldsmith.</title>
        <authorList>
            <person name="Hodges S."/>
            <person name="Kramer E."/>
            <person name="Nordborg M."/>
            <person name="Tomkins J."/>
            <person name="Borevitz J."/>
            <person name="Derieg N."/>
            <person name="Yan J."/>
            <person name="Mihaltcheva S."/>
            <person name="Hayes R.D."/>
            <person name="Rokhsar D."/>
        </authorList>
    </citation>
    <scope>NUCLEOTIDE SEQUENCE [LARGE SCALE GENOMIC DNA]</scope>
    <source>
        <strain evidence="4">cv. Goldsmith</strain>
    </source>
</reference>
<evidence type="ECO:0000313" key="3">
    <source>
        <dbReference type="EMBL" id="PIA41326.1"/>
    </source>
</evidence>
<evidence type="ECO:0000256" key="1">
    <source>
        <dbReference type="ARBA" id="ARBA00010926"/>
    </source>
</evidence>
<dbReference type="Pfam" id="PF16561">
    <property type="entry name" value="AMPK1_CBM"/>
    <property type="match status" value="1"/>
</dbReference>
<keyword evidence="4" id="KW-1185">Reference proteome</keyword>
<dbReference type="InParanoid" id="A0A2G5DCU2"/>
<dbReference type="FunFam" id="2.60.40.10:FF:001860">
    <property type="entry name" value="Sucrose nonfermenting 4-like protein"/>
    <property type="match status" value="1"/>
</dbReference>
<dbReference type="GO" id="GO:0031588">
    <property type="term" value="C:nucleotide-activated protein kinase complex"/>
    <property type="evidence" value="ECO:0007669"/>
    <property type="project" value="TreeGrafter"/>
</dbReference>